<evidence type="ECO:0000256" key="6">
    <source>
        <dbReference type="ARBA" id="ARBA00023125"/>
    </source>
</evidence>
<reference evidence="10 11" key="2">
    <citation type="submission" date="2018-11" db="EMBL/GenBank/DDBJ databases">
        <authorList>
            <consortium name="Pathogen Informatics"/>
        </authorList>
    </citation>
    <scope>NUCLEOTIDE SEQUENCE [LARGE SCALE GENOMIC DNA]</scope>
</reference>
<evidence type="ECO:0000259" key="9">
    <source>
        <dbReference type="Pfam" id="PF04057"/>
    </source>
</evidence>
<feature type="compositionally biased region" description="Polar residues" evidence="7">
    <location>
        <begin position="153"/>
        <end position="192"/>
    </location>
</feature>
<dbReference type="Pfam" id="PF01336">
    <property type="entry name" value="tRNA_anti-codon"/>
    <property type="match status" value="1"/>
</dbReference>
<reference evidence="12" key="1">
    <citation type="submission" date="2016-06" db="UniProtKB">
        <authorList>
            <consortium name="WormBaseParasite"/>
        </authorList>
    </citation>
    <scope>IDENTIFICATION</scope>
</reference>
<dbReference type="InterPro" id="IPR012340">
    <property type="entry name" value="NA-bd_OB-fold"/>
</dbReference>
<dbReference type="InterPro" id="IPR004365">
    <property type="entry name" value="NA-bd_OB_tRNA"/>
</dbReference>
<dbReference type="FunFam" id="2.40.50.140:FF:000041">
    <property type="entry name" value="Replication protein A subunit"/>
    <property type="match status" value="1"/>
</dbReference>
<evidence type="ECO:0000256" key="5">
    <source>
        <dbReference type="ARBA" id="ARBA00022833"/>
    </source>
</evidence>
<dbReference type="GO" id="GO:0003677">
    <property type="term" value="F:DNA binding"/>
    <property type="evidence" value="ECO:0007669"/>
    <property type="project" value="UniProtKB-KW"/>
</dbReference>
<name>A0A183IRZ7_9BILA</name>
<dbReference type="Gene3D" id="2.40.50.140">
    <property type="entry name" value="Nucleic acid-binding proteins"/>
    <property type="match status" value="2"/>
</dbReference>
<evidence type="ECO:0000313" key="10">
    <source>
        <dbReference type="EMBL" id="VDP09923.1"/>
    </source>
</evidence>
<dbReference type="PANTHER" id="PTHR47165">
    <property type="entry name" value="OS03G0429900 PROTEIN"/>
    <property type="match status" value="1"/>
</dbReference>
<dbReference type="GO" id="GO:0005634">
    <property type="term" value="C:nucleus"/>
    <property type="evidence" value="ECO:0007669"/>
    <property type="project" value="InterPro"/>
</dbReference>
<keyword evidence="5" id="KW-0862">Zinc</keyword>
<dbReference type="SUPFAM" id="SSF50249">
    <property type="entry name" value="Nucleic acid-binding proteins"/>
    <property type="match status" value="2"/>
</dbReference>
<dbReference type="WBParaSite" id="SBAD_0000664101-mRNA-1">
    <property type="protein sequence ID" value="SBAD_0000664101-mRNA-1"/>
    <property type="gene ID" value="SBAD_0000664101"/>
</dbReference>
<accession>A0A183IRZ7</accession>
<dbReference type="AlphaFoldDB" id="A0A183IRZ7"/>
<dbReference type="FunFam" id="2.40.50.140:FF:000117">
    <property type="entry name" value="Replication protein A subunit"/>
    <property type="match status" value="1"/>
</dbReference>
<proteinExistence type="inferred from homology"/>
<feature type="domain" description="Replication factor-A protein 1 N-terminal" evidence="9">
    <location>
        <begin position="32"/>
        <end position="130"/>
    </location>
</feature>
<feature type="region of interest" description="Disordered" evidence="7">
    <location>
        <begin position="146"/>
        <end position="192"/>
    </location>
</feature>
<keyword evidence="4" id="KW-0863">Zinc-finger</keyword>
<evidence type="ECO:0000313" key="11">
    <source>
        <dbReference type="Proteomes" id="UP000270296"/>
    </source>
</evidence>
<gene>
    <name evidence="10" type="ORF">SBAD_LOCUS6394</name>
</gene>
<keyword evidence="6" id="KW-0238">DNA-binding</keyword>
<organism evidence="12">
    <name type="scientific">Soboliphyme baturini</name>
    <dbReference type="NCBI Taxonomy" id="241478"/>
    <lineage>
        <taxon>Eukaryota</taxon>
        <taxon>Metazoa</taxon>
        <taxon>Ecdysozoa</taxon>
        <taxon>Nematoda</taxon>
        <taxon>Enoplea</taxon>
        <taxon>Dorylaimia</taxon>
        <taxon>Dioctophymatida</taxon>
        <taxon>Dioctophymatoidea</taxon>
        <taxon>Soboliphymatidae</taxon>
        <taxon>Soboliphyme</taxon>
    </lineage>
</organism>
<evidence type="ECO:0000256" key="3">
    <source>
        <dbReference type="ARBA" id="ARBA00022723"/>
    </source>
</evidence>
<evidence type="ECO:0000256" key="4">
    <source>
        <dbReference type="ARBA" id="ARBA00022771"/>
    </source>
</evidence>
<evidence type="ECO:0000256" key="7">
    <source>
        <dbReference type="SAM" id="MobiDB-lite"/>
    </source>
</evidence>
<dbReference type="GO" id="GO:0006260">
    <property type="term" value="P:DNA replication"/>
    <property type="evidence" value="ECO:0007669"/>
    <property type="project" value="InterPro"/>
</dbReference>
<evidence type="ECO:0000313" key="12">
    <source>
        <dbReference type="WBParaSite" id="SBAD_0000664101-mRNA-1"/>
    </source>
</evidence>
<dbReference type="InterPro" id="IPR007199">
    <property type="entry name" value="Rep_factor-A_N"/>
</dbReference>
<dbReference type="OrthoDB" id="1751331at2759"/>
<feature type="domain" description="OB" evidence="8">
    <location>
        <begin position="229"/>
        <end position="297"/>
    </location>
</feature>
<keyword evidence="11" id="KW-1185">Reference proteome</keyword>
<protein>
    <recommendedName>
        <fullName evidence="2">Replication protein A 70 kDa DNA-binding subunit</fullName>
    </recommendedName>
</protein>
<evidence type="ECO:0000259" key="8">
    <source>
        <dbReference type="Pfam" id="PF01336"/>
    </source>
</evidence>
<dbReference type="EMBL" id="UZAM01009714">
    <property type="protein sequence ID" value="VDP09923.1"/>
    <property type="molecule type" value="Genomic_DNA"/>
</dbReference>
<evidence type="ECO:0000256" key="1">
    <source>
        <dbReference type="ARBA" id="ARBA00005690"/>
    </source>
</evidence>
<dbReference type="Proteomes" id="UP000270296">
    <property type="component" value="Unassembled WGS sequence"/>
</dbReference>
<keyword evidence="3" id="KW-0479">Metal-binding</keyword>
<dbReference type="GO" id="GO:0008270">
    <property type="term" value="F:zinc ion binding"/>
    <property type="evidence" value="ECO:0007669"/>
    <property type="project" value="UniProtKB-KW"/>
</dbReference>
<evidence type="ECO:0000256" key="2">
    <source>
        <dbReference type="ARBA" id="ARBA00019850"/>
    </source>
</evidence>
<dbReference type="Pfam" id="PF04057">
    <property type="entry name" value="Rep-A_N"/>
    <property type="match status" value="1"/>
</dbReference>
<dbReference type="PANTHER" id="PTHR47165:SF4">
    <property type="entry name" value="OS03G0429900 PROTEIN"/>
    <property type="match status" value="1"/>
</dbReference>
<dbReference type="CDD" id="cd04474">
    <property type="entry name" value="RPA1_DBD_A"/>
    <property type="match status" value="1"/>
</dbReference>
<sequence length="341" mass="38305">MADTQLRLKLLTEYDERFNLMTMPSVQDFPPLTPNAVEMMLNQQMDSDVTVQVLQYKKLSDRTPNQPPRYRLQISDGEHSCGNCMLATQKNELIESGQLDSFAIVSVKKYISNKISNKKFVVLVELEVLKAGSTVVKPIGNPTPLKELAARTTPPSTANTTQEFSRSIPSSTSSMGQESLPPSSAVPKQQSFPATTHASSHTVCPIMALTPYQHKWCILARLTMKSNIKTWSNSRGEGKLFSVNLADESGEIRATGFNQECDRLYNVFQLKQVYYISYGQVKTANRQFTSIANDYEIAFTSETQVEACFDDTIYRLPTMSFNFSRFDQLSTVNKDRLIGLI</sequence>
<comment type="similarity">
    <text evidence="1">Belongs to the replication factor A protein 1 family.</text>
</comment>
<dbReference type="CDD" id="cd04477">
    <property type="entry name" value="RPA1N"/>
    <property type="match status" value="1"/>
</dbReference>